<dbReference type="OrthoDB" id="9815514at2"/>
<dbReference type="AlphaFoldDB" id="A0A560FGZ2"/>
<dbReference type="InterPro" id="IPR015000">
    <property type="entry name" value="EipB-like"/>
</dbReference>
<feature type="signal peptide" evidence="2">
    <location>
        <begin position="1"/>
        <end position="32"/>
    </location>
</feature>
<evidence type="ECO:0000313" key="4">
    <source>
        <dbReference type="Proteomes" id="UP000319859"/>
    </source>
</evidence>
<feature type="compositionally biased region" description="Pro residues" evidence="1">
    <location>
        <begin position="35"/>
        <end position="48"/>
    </location>
</feature>
<dbReference type="RefSeq" id="WP_145750340.1">
    <property type="nucleotide sequence ID" value="NZ_VITN01000006.1"/>
</dbReference>
<accession>A0A560FGZ2</accession>
<evidence type="ECO:0000313" key="3">
    <source>
        <dbReference type="EMBL" id="TWB20859.1"/>
    </source>
</evidence>
<feature type="chain" id="PRO_5022150301" evidence="2">
    <location>
        <begin position="33"/>
        <end position="308"/>
    </location>
</feature>
<organism evidence="3 4">
    <name type="scientific">Nitrospirillum amazonense</name>
    <dbReference type="NCBI Taxonomy" id="28077"/>
    <lineage>
        <taxon>Bacteria</taxon>
        <taxon>Pseudomonadati</taxon>
        <taxon>Pseudomonadota</taxon>
        <taxon>Alphaproteobacteria</taxon>
        <taxon>Rhodospirillales</taxon>
        <taxon>Azospirillaceae</taxon>
        <taxon>Nitrospirillum</taxon>
    </lineage>
</organism>
<reference evidence="3 4" key="1">
    <citation type="submission" date="2019-06" db="EMBL/GenBank/DDBJ databases">
        <title>Genomic Encyclopedia of Type Strains, Phase IV (KMG-V): Genome sequencing to study the core and pangenomes of soil and plant-associated prokaryotes.</title>
        <authorList>
            <person name="Whitman W."/>
        </authorList>
    </citation>
    <scope>NUCLEOTIDE SEQUENCE [LARGE SCALE GENOMIC DNA]</scope>
    <source>
        <strain evidence="3 4">BR 11880</strain>
    </source>
</reference>
<protein>
    <submittedName>
        <fullName evidence="3">Uncharacterized protein DUF1849</fullName>
    </submittedName>
</protein>
<feature type="region of interest" description="Disordered" evidence="1">
    <location>
        <begin position="27"/>
        <end position="54"/>
    </location>
</feature>
<name>A0A560FGZ2_9PROT</name>
<proteinExistence type="predicted"/>
<keyword evidence="2" id="KW-0732">Signal</keyword>
<evidence type="ECO:0000256" key="2">
    <source>
        <dbReference type="SAM" id="SignalP"/>
    </source>
</evidence>
<gene>
    <name evidence="3" type="ORF">FBZ89_106263</name>
</gene>
<comment type="caution">
    <text evidence="3">The sequence shown here is derived from an EMBL/GenBank/DDBJ whole genome shotgun (WGS) entry which is preliminary data.</text>
</comment>
<dbReference type="Pfam" id="PF08904">
    <property type="entry name" value="EipB_like"/>
    <property type="match status" value="1"/>
</dbReference>
<sequence>MRARLVSMGLASLAVLALPVAMAVGATPPSSAAPAAPPAASPAAPPTVAPTSNGGPMAGTVMAVGAQMSPHRAAYRLTLASSREGSRVTGVVGAMNFAWNDVCRGWTTEQRFQIRFLYSEADDQEMTTSYTTWEAKDGSVYRFNVRKQVTGQPDEEMKGVATLNGEDGGVAHFEKPKPQDVELAPGTVFPTAHTLLLINQARHGDTPVYVRPVFDGSEAEEAGPVSAVIGKAKPLAKDAIVVAALHKDKAWPVHLAFFANDDQQALPDYDTAMMLMDNGIVQSMLIDYGDFKVRAELVALEPLPKPAC</sequence>
<dbReference type="EMBL" id="VITN01000006">
    <property type="protein sequence ID" value="TWB20859.1"/>
    <property type="molecule type" value="Genomic_DNA"/>
</dbReference>
<dbReference type="Proteomes" id="UP000319859">
    <property type="component" value="Unassembled WGS sequence"/>
</dbReference>
<evidence type="ECO:0000256" key="1">
    <source>
        <dbReference type="SAM" id="MobiDB-lite"/>
    </source>
</evidence>